<sequence>MCVILCVSPRVNVVRRNVSQNVDQPVRQNESRLSMSRTVRHLVRGKELRQNRRTKALLQSGSGVGASDGHEGLCQGERKGMRLIGSLAMCQTEILEWVRQNGPQIVRRLEPPSASNRK</sequence>
<evidence type="ECO:0000313" key="1">
    <source>
        <dbReference type="EMBL" id="KAK3848833.1"/>
    </source>
</evidence>
<dbReference type="EMBL" id="JAWQEG010009323">
    <property type="protein sequence ID" value="KAK3848833.1"/>
    <property type="molecule type" value="Genomic_DNA"/>
</dbReference>
<dbReference type="Proteomes" id="UP001286313">
    <property type="component" value="Unassembled WGS sequence"/>
</dbReference>
<comment type="caution">
    <text evidence="1">The sequence shown here is derived from an EMBL/GenBank/DDBJ whole genome shotgun (WGS) entry which is preliminary data.</text>
</comment>
<reference evidence="1" key="1">
    <citation type="submission" date="2023-10" db="EMBL/GenBank/DDBJ databases">
        <title>Genome assemblies of two species of porcelain crab, Petrolisthes cinctipes and Petrolisthes manimaculis (Anomura: Porcellanidae).</title>
        <authorList>
            <person name="Angst P."/>
        </authorList>
    </citation>
    <scope>NUCLEOTIDE SEQUENCE</scope>
    <source>
        <strain evidence="1">PB745_01</strain>
        <tissue evidence="1">Gill</tissue>
    </source>
</reference>
<proteinExistence type="predicted"/>
<gene>
    <name evidence="1" type="ORF">Pcinc_044394</name>
</gene>
<organism evidence="1 2">
    <name type="scientific">Petrolisthes cinctipes</name>
    <name type="common">Flat porcelain crab</name>
    <dbReference type="NCBI Taxonomy" id="88211"/>
    <lineage>
        <taxon>Eukaryota</taxon>
        <taxon>Metazoa</taxon>
        <taxon>Ecdysozoa</taxon>
        <taxon>Arthropoda</taxon>
        <taxon>Crustacea</taxon>
        <taxon>Multicrustacea</taxon>
        <taxon>Malacostraca</taxon>
        <taxon>Eumalacostraca</taxon>
        <taxon>Eucarida</taxon>
        <taxon>Decapoda</taxon>
        <taxon>Pleocyemata</taxon>
        <taxon>Anomura</taxon>
        <taxon>Galatheoidea</taxon>
        <taxon>Porcellanidae</taxon>
        <taxon>Petrolisthes</taxon>
    </lineage>
</organism>
<protein>
    <submittedName>
        <fullName evidence="1">Uncharacterized protein</fullName>
    </submittedName>
</protein>
<evidence type="ECO:0000313" key="2">
    <source>
        <dbReference type="Proteomes" id="UP001286313"/>
    </source>
</evidence>
<accession>A0AAE1EFC3</accession>
<name>A0AAE1EFC3_PETCI</name>
<dbReference type="AlphaFoldDB" id="A0AAE1EFC3"/>
<keyword evidence="2" id="KW-1185">Reference proteome</keyword>